<accession>A0ABN7VHB7</accession>
<evidence type="ECO:0000313" key="1">
    <source>
        <dbReference type="EMBL" id="CAG8771923.1"/>
    </source>
</evidence>
<evidence type="ECO:0000313" key="2">
    <source>
        <dbReference type="Proteomes" id="UP000789901"/>
    </source>
</evidence>
<gene>
    <name evidence="1" type="ORF">GMARGA_LOCUS18626</name>
</gene>
<protein>
    <submittedName>
        <fullName evidence="1">27383_t:CDS:1</fullName>
    </submittedName>
</protein>
<proteinExistence type="predicted"/>
<reference evidence="1 2" key="1">
    <citation type="submission" date="2021-06" db="EMBL/GenBank/DDBJ databases">
        <authorList>
            <person name="Kallberg Y."/>
            <person name="Tangrot J."/>
            <person name="Rosling A."/>
        </authorList>
    </citation>
    <scope>NUCLEOTIDE SEQUENCE [LARGE SCALE GENOMIC DNA]</scope>
    <source>
        <strain evidence="1 2">120-4 pot B 10/14</strain>
    </source>
</reference>
<dbReference type="EMBL" id="CAJVQB010015004">
    <property type="protein sequence ID" value="CAG8771923.1"/>
    <property type="molecule type" value="Genomic_DNA"/>
</dbReference>
<name>A0ABN7VHB7_GIGMA</name>
<sequence>MITKYVLCCSYLESKLYPCHNSWARYAISKVFTAGIESTQQVESINGVLKKHLDRDTLLKELVKAIKQELEKESYYTRIRDYYGSNPSLGLSSMYNTIFKRYRFNIKESFSTNSTITSTGPNESIIFEEPASIESNTEPDDIIEHLHNFTSTPSEINMHITITNITKSFTSASLHYFNQIQTASVYTSTIQDNINKKLQFGNTMSVAKTSVQVAMTEGIKAELIRILTQFISKYHCTTSLNIGTCNIQKNDQAENNPRGRPPKRLKLSIEEEATKPTHKQRTCSYCLNKRHDIRRCTQYKADMVNKEN</sequence>
<dbReference type="Proteomes" id="UP000789901">
    <property type="component" value="Unassembled WGS sequence"/>
</dbReference>
<organism evidence="1 2">
    <name type="scientific">Gigaspora margarita</name>
    <dbReference type="NCBI Taxonomy" id="4874"/>
    <lineage>
        <taxon>Eukaryota</taxon>
        <taxon>Fungi</taxon>
        <taxon>Fungi incertae sedis</taxon>
        <taxon>Mucoromycota</taxon>
        <taxon>Glomeromycotina</taxon>
        <taxon>Glomeromycetes</taxon>
        <taxon>Diversisporales</taxon>
        <taxon>Gigasporaceae</taxon>
        <taxon>Gigaspora</taxon>
    </lineage>
</organism>
<keyword evidence="2" id="KW-1185">Reference proteome</keyword>
<comment type="caution">
    <text evidence="1">The sequence shown here is derived from an EMBL/GenBank/DDBJ whole genome shotgun (WGS) entry which is preliminary data.</text>
</comment>